<dbReference type="SUPFAM" id="SSF53649">
    <property type="entry name" value="Alkaline phosphatase-like"/>
    <property type="match status" value="1"/>
</dbReference>
<name>A0A382EG46_9ZZZZ</name>
<dbReference type="PANTHER" id="PTHR42693:SF42">
    <property type="entry name" value="ARYLSULFATASE G"/>
    <property type="match status" value="1"/>
</dbReference>
<dbReference type="EMBL" id="UINC01044045">
    <property type="protein sequence ID" value="SVB48943.1"/>
    <property type="molecule type" value="Genomic_DNA"/>
</dbReference>
<dbReference type="Pfam" id="PF00884">
    <property type="entry name" value="Sulfatase"/>
    <property type="match status" value="1"/>
</dbReference>
<comment type="cofactor">
    <cofactor evidence="1">
        <name>Ca(2+)</name>
        <dbReference type="ChEBI" id="CHEBI:29108"/>
    </cofactor>
</comment>
<evidence type="ECO:0000256" key="4">
    <source>
        <dbReference type="ARBA" id="ARBA00022729"/>
    </source>
</evidence>
<keyword evidence="4" id="KW-0732">Signal</keyword>
<keyword evidence="5" id="KW-0378">Hydrolase</keyword>
<reference evidence="8" key="1">
    <citation type="submission" date="2018-05" db="EMBL/GenBank/DDBJ databases">
        <authorList>
            <person name="Lanie J.A."/>
            <person name="Ng W.-L."/>
            <person name="Kazmierczak K.M."/>
            <person name="Andrzejewski T.M."/>
            <person name="Davidsen T.M."/>
            <person name="Wayne K.J."/>
            <person name="Tettelin H."/>
            <person name="Glass J.I."/>
            <person name="Rusch D."/>
            <person name="Podicherti R."/>
            <person name="Tsui H.-C.T."/>
            <person name="Winkler M.E."/>
        </authorList>
    </citation>
    <scope>NUCLEOTIDE SEQUENCE</scope>
</reference>
<dbReference type="InterPro" id="IPR050738">
    <property type="entry name" value="Sulfatase"/>
</dbReference>
<evidence type="ECO:0000313" key="8">
    <source>
        <dbReference type="EMBL" id="SVB48943.1"/>
    </source>
</evidence>
<dbReference type="InterPro" id="IPR017850">
    <property type="entry name" value="Alkaline_phosphatase_core_sf"/>
</dbReference>
<dbReference type="PANTHER" id="PTHR42693">
    <property type="entry name" value="ARYLSULFATASE FAMILY MEMBER"/>
    <property type="match status" value="1"/>
</dbReference>
<dbReference type="InterPro" id="IPR000917">
    <property type="entry name" value="Sulfatase_N"/>
</dbReference>
<keyword evidence="6" id="KW-0106">Calcium</keyword>
<dbReference type="GO" id="GO:0004065">
    <property type="term" value="F:arylsulfatase activity"/>
    <property type="evidence" value="ECO:0007669"/>
    <property type="project" value="TreeGrafter"/>
</dbReference>
<evidence type="ECO:0000256" key="6">
    <source>
        <dbReference type="ARBA" id="ARBA00022837"/>
    </source>
</evidence>
<sequence length="518" mass="58946">VRGRVVKRRNEFACRSLLREHHLSMKLTGLQFLGRLTLAIFLMASFVSKAADKPNVLFIFADDQCYETIGALGLTDIDTPNLDRLVKRGTTFTRAYNMGSWSGAVCVASRHMLITGRYIWRAQQASNLLGGARKGKNKPLPNQEAKQREFDGLWPQVMKRQGYQTFFTGKWHIRAKADEAFEVARNIRPGMPNQTPAGYNRPLPGKPDPWSPYDKKFDGFWKGGRHWSEIVADDAIDYLGMAKKDKRPFFMYVAFNAPHDPRQAPKEYIDKYPLSRIKVPENFLAQYPYKDQIGNPHKLRDERLGPMPRTEHAVKVHRQEYYAIIEHLDTQVGRILDSLEKSGQADNTYIFFSADHGLAVGRHGLFGKQNMYEHSTRVPFMAVGPGIKAGAKVEAPIYLQDVHPTTIELAGGKPAEKVEFHSLLPILKGKAKKHAYSDIYGAYLGLQRSVTVDGWKLILYPKVSKARLYNINEDPFENKDLAHDSKQEKRISTLYARLLKLQKEMGDKVDLKAAFPKL</sequence>
<evidence type="ECO:0000256" key="2">
    <source>
        <dbReference type="ARBA" id="ARBA00008779"/>
    </source>
</evidence>
<keyword evidence="3" id="KW-0479">Metal-binding</keyword>
<proteinExistence type="inferred from homology"/>
<dbReference type="CDD" id="cd16155">
    <property type="entry name" value="sulfatase_like"/>
    <property type="match status" value="1"/>
</dbReference>
<dbReference type="GO" id="GO:0046872">
    <property type="term" value="F:metal ion binding"/>
    <property type="evidence" value="ECO:0007669"/>
    <property type="project" value="UniProtKB-KW"/>
</dbReference>
<evidence type="ECO:0000256" key="5">
    <source>
        <dbReference type="ARBA" id="ARBA00022801"/>
    </source>
</evidence>
<feature type="non-terminal residue" evidence="8">
    <location>
        <position position="1"/>
    </location>
</feature>
<evidence type="ECO:0000259" key="7">
    <source>
        <dbReference type="Pfam" id="PF00884"/>
    </source>
</evidence>
<evidence type="ECO:0000256" key="3">
    <source>
        <dbReference type="ARBA" id="ARBA00022723"/>
    </source>
</evidence>
<dbReference type="AlphaFoldDB" id="A0A382EG46"/>
<protein>
    <recommendedName>
        <fullName evidence="7">Sulfatase N-terminal domain-containing protein</fullName>
    </recommendedName>
</protein>
<evidence type="ECO:0000256" key="1">
    <source>
        <dbReference type="ARBA" id="ARBA00001913"/>
    </source>
</evidence>
<dbReference type="Gene3D" id="3.40.720.10">
    <property type="entry name" value="Alkaline Phosphatase, subunit A"/>
    <property type="match status" value="1"/>
</dbReference>
<organism evidence="8">
    <name type="scientific">marine metagenome</name>
    <dbReference type="NCBI Taxonomy" id="408172"/>
    <lineage>
        <taxon>unclassified sequences</taxon>
        <taxon>metagenomes</taxon>
        <taxon>ecological metagenomes</taxon>
    </lineage>
</organism>
<feature type="domain" description="Sulfatase N-terminal" evidence="7">
    <location>
        <begin position="54"/>
        <end position="411"/>
    </location>
</feature>
<gene>
    <name evidence="8" type="ORF">METZ01_LOCUS201797</name>
</gene>
<accession>A0A382EG46</accession>
<comment type="similarity">
    <text evidence="2">Belongs to the sulfatase family.</text>
</comment>